<dbReference type="STRING" id="2880.D7FTB7"/>
<dbReference type="GO" id="GO:0005839">
    <property type="term" value="C:proteasome core complex"/>
    <property type="evidence" value="ECO:0007669"/>
    <property type="project" value="InterPro"/>
</dbReference>
<keyword evidence="7" id="KW-0378">Hydrolase</keyword>
<dbReference type="Gene3D" id="3.60.20.10">
    <property type="entry name" value="Glutamine Phosphoribosylpyrophosphate, subunit 1, domain 1"/>
    <property type="match status" value="1"/>
</dbReference>
<evidence type="ECO:0000313" key="12">
    <source>
        <dbReference type="Proteomes" id="UP000002630"/>
    </source>
</evidence>
<evidence type="ECO:0000256" key="8">
    <source>
        <dbReference type="ARBA" id="ARBA00022942"/>
    </source>
</evidence>
<dbReference type="EC" id="3.4.25.1" evidence="3"/>
<keyword evidence="4" id="KW-0963">Cytoplasm</keyword>
<keyword evidence="8 11" id="KW-0647">Proteasome</keyword>
<dbReference type="MEROPS" id="T01.A02"/>
<dbReference type="PROSITE" id="PS00854">
    <property type="entry name" value="PROTEASOME_BETA_1"/>
    <property type="match status" value="1"/>
</dbReference>
<dbReference type="GO" id="GO:0004298">
    <property type="term" value="F:threonine-type endopeptidase activity"/>
    <property type="evidence" value="ECO:0007669"/>
    <property type="project" value="UniProtKB-KW"/>
</dbReference>
<dbReference type="OrthoDB" id="429533at2759"/>
<accession>D7FTB7</accession>
<dbReference type="GO" id="GO:0005634">
    <property type="term" value="C:nucleus"/>
    <property type="evidence" value="ECO:0007669"/>
    <property type="project" value="UniProtKB-SubCell"/>
</dbReference>
<dbReference type="SUPFAM" id="SSF56235">
    <property type="entry name" value="N-terminal nucleophile aminohydrolases (Ntn hydrolases)"/>
    <property type="match status" value="1"/>
</dbReference>
<dbReference type="EMBL" id="FN649760">
    <property type="protein sequence ID" value="CBJ31383.1"/>
    <property type="molecule type" value="Genomic_DNA"/>
</dbReference>
<dbReference type="InParanoid" id="D7FTB7"/>
<comment type="catalytic activity">
    <reaction evidence="1">
        <text>Cleavage of peptide bonds with very broad specificity.</text>
        <dbReference type="EC" id="3.4.25.1"/>
    </reaction>
</comment>
<dbReference type="PANTHER" id="PTHR32194:SF4">
    <property type="entry name" value="PROTEASOME SUBUNIT BETA TYPE-7"/>
    <property type="match status" value="1"/>
</dbReference>
<protein>
    <recommendedName>
        <fullName evidence="3">proteasome endopeptidase complex</fullName>
        <ecNumber evidence="3">3.4.25.1</ecNumber>
    </recommendedName>
</protein>
<feature type="compositionally biased region" description="Basic and acidic residues" evidence="10">
    <location>
        <begin position="264"/>
        <end position="278"/>
    </location>
</feature>
<dbReference type="GO" id="GO:0005737">
    <property type="term" value="C:cytoplasm"/>
    <property type="evidence" value="ECO:0007669"/>
    <property type="project" value="TreeGrafter"/>
</dbReference>
<dbReference type="GO" id="GO:0051603">
    <property type="term" value="P:proteolysis involved in protein catabolic process"/>
    <property type="evidence" value="ECO:0007669"/>
    <property type="project" value="InterPro"/>
</dbReference>
<evidence type="ECO:0000256" key="3">
    <source>
        <dbReference type="ARBA" id="ARBA00012039"/>
    </source>
</evidence>
<dbReference type="InterPro" id="IPR029055">
    <property type="entry name" value="Ntn_hydrolases_N"/>
</dbReference>
<proteinExistence type="predicted"/>
<evidence type="ECO:0000256" key="10">
    <source>
        <dbReference type="SAM" id="MobiDB-lite"/>
    </source>
</evidence>
<evidence type="ECO:0000256" key="5">
    <source>
        <dbReference type="ARBA" id="ARBA00022670"/>
    </source>
</evidence>
<dbReference type="AlphaFoldDB" id="D7FTB7"/>
<evidence type="ECO:0000256" key="2">
    <source>
        <dbReference type="ARBA" id="ARBA00004123"/>
    </source>
</evidence>
<organism evidence="11 12">
    <name type="scientific">Ectocarpus siliculosus</name>
    <name type="common">Brown alga</name>
    <name type="synonym">Conferva siliculosa</name>
    <dbReference type="NCBI Taxonomy" id="2880"/>
    <lineage>
        <taxon>Eukaryota</taxon>
        <taxon>Sar</taxon>
        <taxon>Stramenopiles</taxon>
        <taxon>Ochrophyta</taxon>
        <taxon>PX clade</taxon>
        <taxon>Phaeophyceae</taxon>
        <taxon>Ectocarpales</taxon>
        <taxon>Ectocarpaceae</taxon>
        <taxon>Ectocarpus</taxon>
    </lineage>
</organism>
<evidence type="ECO:0000256" key="6">
    <source>
        <dbReference type="ARBA" id="ARBA00022698"/>
    </source>
</evidence>
<evidence type="ECO:0000256" key="7">
    <source>
        <dbReference type="ARBA" id="ARBA00022801"/>
    </source>
</evidence>
<comment type="subcellular location">
    <subcellularLocation>
        <location evidence="2">Nucleus</location>
    </subcellularLocation>
</comment>
<keyword evidence="12" id="KW-1185">Reference proteome</keyword>
<dbReference type="Proteomes" id="UP000002630">
    <property type="component" value="Unassembled WGS sequence"/>
</dbReference>
<name>D7FTB7_ECTSI</name>
<keyword evidence="9" id="KW-0539">Nucleus</keyword>
<keyword evidence="5" id="KW-0645">Protease</keyword>
<evidence type="ECO:0000313" key="11">
    <source>
        <dbReference type="EMBL" id="CBJ31383.1"/>
    </source>
</evidence>
<evidence type="ECO:0000256" key="4">
    <source>
        <dbReference type="ARBA" id="ARBA00022490"/>
    </source>
</evidence>
<dbReference type="Pfam" id="PF00227">
    <property type="entry name" value="Proteasome"/>
    <property type="match status" value="2"/>
</dbReference>
<sequence length="323" mass="34141">MKTGTTIAGVVFEGGVVLGADTRATGGKTVCDRNCDKIHILASNIACCGAGTSADAVRITEGARLALLRMAREMQACLPSSRSPLLQCQSRADEERALASCDSGLDEVQRKHLRVGAAALLLKRHLFRYQGTVSAALVLGGVDVIGEHIYQIHEGGSLAEVEFTAMGSGSLAALSVLERGYRENLTEQEAKELVLEGIAAGIDNDLGSGSNIDLCVITAERGLEHHRGAWTDPGLDDDDIAARELPEGSRGSENDNKMGQVQHTDARPIPRGDREGVAKRAQSPHPAAPATASVSRSRVPSIARALHRSLVLLRSSDALVLCK</sequence>
<dbReference type="InterPro" id="IPR001353">
    <property type="entry name" value="Proteasome_sua/b"/>
</dbReference>
<reference evidence="11 12" key="1">
    <citation type="journal article" date="2010" name="Nature">
        <title>The Ectocarpus genome and the independent evolution of multicellularity in brown algae.</title>
        <authorList>
            <person name="Cock J.M."/>
            <person name="Sterck L."/>
            <person name="Rouze P."/>
            <person name="Scornet D."/>
            <person name="Allen A.E."/>
            <person name="Amoutzias G."/>
            <person name="Anthouard V."/>
            <person name="Artiguenave F."/>
            <person name="Aury J.M."/>
            <person name="Badger J.H."/>
            <person name="Beszteri B."/>
            <person name="Billiau K."/>
            <person name="Bonnet E."/>
            <person name="Bothwell J.H."/>
            <person name="Bowler C."/>
            <person name="Boyen C."/>
            <person name="Brownlee C."/>
            <person name="Carrano C.J."/>
            <person name="Charrier B."/>
            <person name="Cho G.Y."/>
            <person name="Coelho S.M."/>
            <person name="Collen J."/>
            <person name="Corre E."/>
            <person name="Da Silva C."/>
            <person name="Delage L."/>
            <person name="Delaroque N."/>
            <person name="Dittami S.M."/>
            <person name="Doulbeau S."/>
            <person name="Elias M."/>
            <person name="Farnham G."/>
            <person name="Gachon C.M."/>
            <person name="Gschloessl B."/>
            <person name="Heesch S."/>
            <person name="Jabbari K."/>
            <person name="Jubin C."/>
            <person name="Kawai H."/>
            <person name="Kimura K."/>
            <person name="Kloareg B."/>
            <person name="Kupper F.C."/>
            <person name="Lang D."/>
            <person name="Le Bail A."/>
            <person name="Leblanc C."/>
            <person name="Lerouge P."/>
            <person name="Lohr M."/>
            <person name="Lopez P.J."/>
            <person name="Martens C."/>
            <person name="Maumus F."/>
            <person name="Michel G."/>
            <person name="Miranda-Saavedra D."/>
            <person name="Morales J."/>
            <person name="Moreau H."/>
            <person name="Motomura T."/>
            <person name="Nagasato C."/>
            <person name="Napoli C.A."/>
            <person name="Nelson D.R."/>
            <person name="Nyvall-Collen P."/>
            <person name="Peters A.F."/>
            <person name="Pommier C."/>
            <person name="Potin P."/>
            <person name="Poulain J."/>
            <person name="Quesneville H."/>
            <person name="Read B."/>
            <person name="Rensing S.A."/>
            <person name="Ritter A."/>
            <person name="Rousvoal S."/>
            <person name="Samanta M."/>
            <person name="Samson G."/>
            <person name="Schroeder D.C."/>
            <person name="Segurens B."/>
            <person name="Strittmatter M."/>
            <person name="Tonon T."/>
            <person name="Tregear J.W."/>
            <person name="Valentin K."/>
            <person name="von Dassow P."/>
            <person name="Yamagishi T."/>
            <person name="Van de Peer Y."/>
            <person name="Wincker P."/>
        </authorList>
    </citation>
    <scope>NUCLEOTIDE SEQUENCE [LARGE SCALE GENOMIC DNA]</scope>
    <source>
        <strain evidence="12">Ec32 / CCAP1310/4</strain>
    </source>
</reference>
<dbReference type="PANTHER" id="PTHR32194">
    <property type="entry name" value="METALLOPROTEASE TLDD"/>
    <property type="match status" value="1"/>
</dbReference>
<feature type="region of interest" description="Disordered" evidence="10">
    <location>
        <begin position="227"/>
        <end position="297"/>
    </location>
</feature>
<feature type="compositionally biased region" description="Basic and acidic residues" evidence="10">
    <location>
        <begin position="240"/>
        <end position="256"/>
    </location>
</feature>
<dbReference type="InterPro" id="IPR023333">
    <property type="entry name" value="Proteasome_suB-type"/>
</dbReference>
<dbReference type="eggNOG" id="KOG0173">
    <property type="taxonomic scope" value="Eukaryota"/>
</dbReference>
<gene>
    <name evidence="11" type="ORF">Esi_0249_0033</name>
</gene>
<evidence type="ECO:0000256" key="1">
    <source>
        <dbReference type="ARBA" id="ARBA00001198"/>
    </source>
</evidence>
<dbReference type="PROSITE" id="PS51476">
    <property type="entry name" value="PROTEASOME_BETA_2"/>
    <property type="match status" value="1"/>
</dbReference>
<keyword evidence="6" id="KW-0888">Threonine protease</keyword>
<evidence type="ECO:0000256" key="9">
    <source>
        <dbReference type="ARBA" id="ARBA00023242"/>
    </source>
</evidence>
<dbReference type="InterPro" id="IPR016050">
    <property type="entry name" value="Proteasome_bsu_CS"/>
</dbReference>